<dbReference type="EMBL" id="MCGH01000001">
    <property type="protein sequence ID" value="ODM08573.1"/>
    <property type="molecule type" value="Genomic_DNA"/>
</dbReference>
<evidence type="ECO:0000256" key="1">
    <source>
        <dbReference type="ARBA" id="ARBA00001445"/>
    </source>
</evidence>
<evidence type="ECO:0000256" key="2">
    <source>
        <dbReference type="ARBA" id="ARBA00012652"/>
    </source>
</evidence>
<organism evidence="8 9">
    <name type="scientific">Eisenbergiella tayi</name>
    <dbReference type="NCBI Taxonomy" id="1432052"/>
    <lineage>
        <taxon>Bacteria</taxon>
        <taxon>Bacillati</taxon>
        <taxon>Bacillota</taxon>
        <taxon>Clostridia</taxon>
        <taxon>Lachnospirales</taxon>
        <taxon>Lachnospiraceae</taxon>
        <taxon>Eisenbergiella</taxon>
    </lineage>
</organism>
<dbReference type="InterPro" id="IPR013737">
    <property type="entry name" value="Bac_rhamnosid_N"/>
</dbReference>
<dbReference type="PANTHER" id="PTHR33307">
    <property type="entry name" value="ALPHA-RHAMNOSIDASE (EUROFUNG)"/>
    <property type="match status" value="1"/>
</dbReference>
<dbReference type="Pfam" id="PF17390">
    <property type="entry name" value="Bac_rhamnosid_C"/>
    <property type="match status" value="1"/>
</dbReference>
<dbReference type="InterPro" id="IPR008902">
    <property type="entry name" value="Rhamnosid_concanavalin"/>
</dbReference>
<protein>
    <recommendedName>
        <fullName evidence="2">alpha-L-rhamnosidase</fullName>
        <ecNumber evidence="2">3.2.1.40</ecNumber>
    </recommendedName>
</protein>
<comment type="caution">
    <text evidence="8">The sequence shown here is derived from an EMBL/GenBank/DDBJ whole genome shotgun (WGS) entry which is preliminary data.</text>
</comment>
<evidence type="ECO:0000256" key="3">
    <source>
        <dbReference type="ARBA" id="ARBA00022801"/>
    </source>
</evidence>
<accession>A0A1E3AIK2</accession>
<keyword evidence="3" id="KW-0378">Hydrolase</keyword>
<dbReference type="PATRIC" id="fig|1432052.4.peg.223"/>
<proteinExistence type="predicted"/>
<feature type="domain" description="Alpha-L-rhamnosidase six-hairpin glycosidase" evidence="6">
    <location>
        <begin position="308"/>
        <end position="639"/>
    </location>
</feature>
<evidence type="ECO:0000259" key="6">
    <source>
        <dbReference type="Pfam" id="PF17389"/>
    </source>
</evidence>
<dbReference type="InterPro" id="IPR008928">
    <property type="entry name" value="6-hairpin_glycosidase_sf"/>
</dbReference>
<sequence>MEWSGKWIKPSQEMGEVCPVFIREFDGGENGGKEIAKAELWVTALGVYEAVLNGSRVGQYVLAPGWTSYKLRLQYQVYDITQLLKDENRLSVTVGKGWYRSPVPGWITEEGKAEKAAIPAGLLAEIVITDKEGNTTCIGTDESWKAGESKIRFSEIYDGETFDTGFKAAEYLPAEVFEWTKDNLIPQEGEEITEQEYIKAAAVFTAPNGETVVDFGQEVTGYVQFTLDARAGDKVEISHGEVLDKDGNFYNANYRAAKAKIFYTCCDGVQTYKPKMTFFGFRYIRLDQFPGTPKPEQFYAVAVHSDMKRTGCLRSSNPMLNQLFSNIIWGQKGNFLDVPTDCPQRDERMGWTGDAQAFVKTASYNYDVDKFFTKWLADMAADQLPDGSIGHVVPTLFVGSGSAAWDDAATICPWQIYLTYGDKEILARQFDCMKKYIGFITNTTKDKYLWTGGEHYEDWLGLDAPVGSYKGSSRADFIASAFYAYSTSLVVKAGKALGEDVSCYEDLYRNIVETFRRTFTDYRTQTEHVLAVHFNLAEDPAKTADALADMVVSCGSRLQTGFVGTPYLLHVLSSYGHTDLAYTLLLRTEYPSWLYPVTKGATTVWEHWDGIMENGDFWSTDMNSFNHYAYGAVADWVYEEAAGIHTVEEAPGFERVKIAPKPDSRLDWLEASIETRKGLVRSLWKQEEGRFRYEITTPSPASIVIDGVETQVGPGEYIFYSRI</sequence>
<dbReference type="Pfam" id="PF08531">
    <property type="entry name" value="Bac_rhamnosid_N"/>
    <property type="match status" value="1"/>
</dbReference>
<gene>
    <name evidence="8" type="ORF">BEI61_00202</name>
</gene>
<dbReference type="Pfam" id="PF17389">
    <property type="entry name" value="Bac_rhamnosid6H"/>
    <property type="match status" value="1"/>
</dbReference>
<dbReference type="RefSeq" id="WP_069150934.1">
    <property type="nucleotide sequence ID" value="NZ_MCGH01000001.1"/>
</dbReference>
<dbReference type="Gene3D" id="1.50.10.10">
    <property type="match status" value="1"/>
</dbReference>
<dbReference type="InterPro" id="IPR016007">
    <property type="entry name" value="Alpha_rhamnosid"/>
</dbReference>
<evidence type="ECO:0000259" key="4">
    <source>
        <dbReference type="Pfam" id="PF05592"/>
    </source>
</evidence>
<dbReference type="SUPFAM" id="SSF48208">
    <property type="entry name" value="Six-hairpin glycosidases"/>
    <property type="match status" value="1"/>
</dbReference>
<evidence type="ECO:0000259" key="7">
    <source>
        <dbReference type="Pfam" id="PF17390"/>
    </source>
</evidence>
<dbReference type="GO" id="GO:0030596">
    <property type="term" value="F:alpha-L-rhamnosidase activity"/>
    <property type="evidence" value="ECO:0007669"/>
    <property type="project" value="UniProtKB-EC"/>
</dbReference>
<dbReference type="PIRSF" id="PIRSF010631">
    <property type="entry name" value="A-rhamnsds"/>
    <property type="match status" value="1"/>
</dbReference>
<comment type="catalytic activity">
    <reaction evidence="1">
        <text>Hydrolysis of terminal non-reducing alpha-L-rhamnose residues in alpha-L-rhamnosides.</text>
        <dbReference type="EC" id="3.2.1.40"/>
    </reaction>
</comment>
<dbReference type="InterPro" id="IPR035398">
    <property type="entry name" value="Bac_rhamnosid_C"/>
</dbReference>
<dbReference type="Gene3D" id="2.60.420.10">
    <property type="entry name" value="Maltose phosphorylase, domain 3"/>
    <property type="match status" value="1"/>
</dbReference>
<dbReference type="Gene3D" id="2.60.120.260">
    <property type="entry name" value="Galactose-binding domain-like"/>
    <property type="match status" value="2"/>
</dbReference>
<dbReference type="InterPro" id="IPR012341">
    <property type="entry name" value="6hp_glycosidase-like_sf"/>
</dbReference>
<evidence type="ECO:0000259" key="5">
    <source>
        <dbReference type="Pfam" id="PF08531"/>
    </source>
</evidence>
<feature type="domain" description="Alpha-L-rhamnosidase C-terminal" evidence="7">
    <location>
        <begin position="644"/>
        <end position="699"/>
    </location>
</feature>
<dbReference type="GO" id="GO:0005975">
    <property type="term" value="P:carbohydrate metabolic process"/>
    <property type="evidence" value="ECO:0007669"/>
    <property type="project" value="InterPro"/>
</dbReference>
<dbReference type="PANTHER" id="PTHR33307:SF6">
    <property type="entry name" value="ALPHA-RHAMNOSIDASE (EUROFUNG)-RELATED"/>
    <property type="match status" value="1"/>
</dbReference>
<reference evidence="8 9" key="1">
    <citation type="submission" date="2016-07" db="EMBL/GenBank/DDBJ databases">
        <title>Characterization of isolates of Eisenbergiella tayi derived from blood cultures, using whole genome sequencing.</title>
        <authorList>
            <person name="Burdz T."/>
            <person name="Wiebe D."/>
            <person name="Huynh C."/>
            <person name="Bernard K."/>
        </authorList>
    </citation>
    <scope>NUCLEOTIDE SEQUENCE [LARGE SCALE GENOMIC DNA]</scope>
    <source>
        <strain evidence="8 9">NML 110608</strain>
    </source>
</reference>
<evidence type="ECO:0000313" key="8">
    <source>
        <dbReference type="EMBL" id="ODM08573.1"/>
    </source>
</evidence>
<feature type="domain" description="Bacterial alpha-L-rhamnosidase N-terminal" evidence="5">
    <location>
        <begin position="33"/>
        <end position="192"/>
    </location>
</feature>
<feature type="domain" description="Alpha-L-rhamnosidase concanavalin-like" evidence="4">
    <location>
        <begin position="206"/>
        <end position="304"/>
    </location>
</feature>
<dbReference type="InterPro" id="IPR035396">
    <property type="entry name" value="Bac_rhamnosid6H"/>
</dbReference>
<dbReference type="EC" id="3.2.1.40" evidence="2"/>
<evidence type="ECO:0000313" key="9">
    <source>
        <dbReference type="Proteomes" id="UP000094067"/>
    </source>
</evidence>
<dbReference type="Proteomes" id="UP000094067">
    <property type="component" value="Unassembled WGS sequence"/>
</dbReference>
<dbReference type="AlphaFoldDB" id="A0A1E3AIK2"/>
<name>A0A1E3AIK2_9FIRM</name>
<dbReference type="Pfam" id="PF05592">
    <property type="entry name" value="Bac_rhamnosid"/>
    <property type="match status" value="1"/>
</dbReference>